<dbReference type="PANTHER" id="PTHR45749">
    <property type="match status" value="1"/>
</dbReference>
<reference evidence="3" key="1">
    <citation type="submission" date="2021-02" db="EMBL/GenBank/DDBJ databases">
        <authorList>
            <person name="Nowell W R."/>
        </authorList>
    </citation>
    <scope>NUCLEOTIDE SEQUENCE</scope>
</reference>
<comment type="caution">
    <text evidence="3">The sequence shown here is derived from an EMBL/GenBank/DDBJ whole genome shotgun (WGS) entry which is preliminary data.</text>
</comment>
<evidence type="ECO:0000313" key="4">
    <source>
        <dbReference type="Proteomes" id="UP000663836"/>
    </source>
</evidence>
<feature type="domain" description="HAT C-terminal dimerisation" evidence="1">
    <location>
        <begin position="505"/>
        <end position="564"/>
    </location>
</feature>
<sequence length="588" mass="67545">MSGDKRKRGSLDSFVTVTKKILTTPSPSEQTELVTLDVAQETDGELEEPGKTDSTDINQNLIVIDSHPETHDNDIGFQLSLHDPPTNETKYRLLTKPFRPDKKYIFPNQVGKDGIVRRFMANWLAQYSFLSYSPFYEGAFCSPCALFSPLVSKQCATIFVHYPCSQVHQLKHFSTLIKIHLNSENHKLAIEREDVMSIREHLDTVEMPSGSNFISILKQRIDAGDQLLQTHLEKGHRNSTYTSPSVQNEIIELIHEHILPKILYHMGPETLYSIIVDGTTDSSNVEQLSFLIRFVDPHSNEIREDFLAFIPTTSSTDEAIADHILTSLKRYKLPLNNCIGQTYDGAPCMSVLNTFDTRETDAVNYFKSIVFEQAKQISKELLVQPAAPRTYQRQYGQQTLDPEEFYRDQVFLPFLRELRVNIDKRLSVFGQPRIQLLTQLRPEHITSTNCSTMVLYKKLIEEFSGRLPQPLQLFGELERWKNTCINLVNKPNYVNMWMNDLLNKCDSILYPNIHFLLVFLATLPVTTCSAERAFSSLKRIKTYCRSTMGEDRLNGLAAAFIHKNVEIEATNILDLFVEKHQRRLNFRL</sequence>
<protein>
    <submittedName>
        <fullName evidence="3">Uncharacterized protein</fullName>
    </submittedName>
</protein>
<dbReference type="PANTHER" id="PTHR45749:SF21">
    <property type="entry name" value="DUF4371 DOMAIN-CONTAINING PROTEIN"/>
    <property type="match status" value="1"/>
</dbReference>
<gene>
    <name evidence="3" type="ORF">JBS370_LOCUS5952</name>
</gene>
<dbReference type="Pfam" id="PF05699">
    <property type="entry name" value="Dimer_Tnp_hAT"/>
    <property type="match status" value="1"/>
</dbReference>
<name>A0A818QMX4_9BILA</name>
<evidence type="ECO:0000259" key="2">
    <source>
        <dbReference type="Pfam" id="PF14291"/>
    </source>
</evidence>
<evidence type="ECO:0000259" key="1">
    <source>
        <dbReference type="Pfam" id="PF05699"/>
    </source>
</evidence>
<dbReference type="GO" id="GO:0046983">
    <property type="term" value="F:protein dimerization activity"/>
    <property type="evidence" value="ECO:0007669"/>
    <property type="project" value="InterPro"/>
</dbReference>
<dbReference type="AlphaFoldDB" id="A0A818QMX4"/>
<dbReference type="EMBL" id="CAJOBD010000317">
    <property type="protein sequence ID" value="CAF3643655.1"/>
    <property type="molecule type" value="Genomic_DNA"/>
</dbReference>
<proteinExistence type="predicted"/>
<dbReference type="InterPro" id="IPR008906">
    <property type="entry name" value="HATC_C_dom"/>
</dbReference>
<dbReference type="InterPro" id="IPR012337">
    <property type="entry name" value="RNaseH-like_sf"/>
</dbReference>
<organism evidence="3 4">
    <name type="scientific">Rotaria sordida</name>
    <dbReference type="NCBI Taxonomy" id="392033"/>
    <lineage>
        <taxon>Eukaryota</taxon>
        <taxon>Metazoa</taxon>
        <taxon>Spiralia</taxon>
        <taxon>Gnathifera</taxon>
        <taxon>Rotifera</taxon>
        <taxon>Eurotatoria</taxon>
        <taxon>Bdelloidea</taxon>
        <taxon>Philodinida</taxon>
        <taxon>Philodinidae</taxon>
        <taxon>Rotaria</taxon>
    </lineage>
</organism>
<dbReference type="SUPFAM" id="SSF53098">
    <property type="entry name" value="Ribonuclease H-like"/>
    <property type="match status" value="1"/>
</dbReference>
<evidence type="ECO:0000313" key="3">
    <source>
        <dbReference type="EMBL" id="CAF3643655.1"/>
    </source>
</evidence>
<dbReference type="Proteomes" id="UP000663836">
    <property type="component" value="Unassembled WGS sequence"/>
</dbReference>
<feature type="domain" description="DUF4371" evidence="2">
    <location>
        <begin position="195"/>
        <end position="349"/>
    </location>
</feature>
<dbReference type="InterPro" id="IPR025398">
    <property type="entry name" value="DUF4371"/>
</dbReference>
<accession>A0A818QMX4</accession>
<dbReference type="Pfam" id="PF14291">
    <property type="entry name" value="DUF4371"/>
    <property type="match status" value="1"/>
</dbReference>